<comment type="caution">
    <text evidence="6">The sequence shown here is derived from an EMBL/GenBank/DDBJ whole genome shotgun (WGS) entry which is preliminary data.</text>
</comment>
<feature type="region of interest" description="Disordered" evidence="5">
    <location>
        <begin position="1"/>
        <end position="23"/>
    </location>
</feature>
<feature type="region of interest" description="Disordered" evidence="5">
    <location>
        <begin position="190"/>
        <end position="222"/>
    </location>
</feature>
<feature type="compositionally biased region" description="Basic and acidic residues" evidence="5">
    <location>
        <begin position="9"/>
        <end position="18"/>
    </location>
</feature>
<keyword evidence="2" id="KW-0132">Cell division</keyword>
<evidence type="ECO:0000313" key="7">
    <source>
        <dbReference type="Proteomes" id="UP000245390"/>
    </source>
</evidence>
<dbReference type="GO" id="GO:0051301">
    <property type="term" value="P:cell division"/>
    <property type="evidence" value="ECO:0007669"/>
    <property type="project" value="UniProtKB-KW"/>
</dbReference>
<organism evidence="6 7">
    <name type="scientific">Silicimonas algicola</name>
    <dbReference type="NCBI Taxonomy" id="1826607"/>
    <lineage>
        <taxon>Bacteria</taxon>
        <taxon>Pseudomonadati</taxon>
        <taxon>Pseudomonadota</taxon>
        <taxon>Alphaproteobacteria</taxon>
        <taxon>Rhodobacterales</taxon>
        <taxon>Paracoccaceae</taxon>
    </lineage>
</organism>
<dbReference type="Pfam" id="PF04079">
    <property type="entry name" value="SMC_ScpB"/>
    <property type="match status" value="1"/>
</dbReference>
<dbReference type="InterPro" id="IPR005234">
    <property type="entry name" value="ScpB_csome_segregation"/>
</dbReference>
<protein>
    <submittedName>
        <fullName evidence="6">Condensin subunit ScpB</fullName>
    </submittedName>
</protein>
<sequence length="222" mass="24665">MPETGPEAADDRPPRESLFEAPPEAEQERMVEAILFATVEPIGVADLNTRLPHGCDAAATVERLRKRYEGRGVSVVKVGDAWAMRTAPDLGFLMQKETVETRKLSRAAVETLAIIAYHQPVTRAEIEEIRGVSVSRGTVDQLLELEWIRFGRRKMTPGRPVTYVVTQEFLDHFGLESARDLPGLKELRAAGLLENRPPPGDALQGDDGEDDQDQTDMFEDEA</sequence>
<evidence type="ECO:0000256" key="5">
    <source>
        <dbReference type="SAM" id="MobiDB-lite"/>
    </source>
</evidence>
<evidence type="ECO:0000256" key="1">
    <source>
        <dbReference type="ARBA" id="ARBA00022490"/>
    </source>
</evidence>
<proteinExistence type="predicted"/>
<gene>
    <name evidence="6" type="ORF">C8D95_10354</name>
</gene>
<keyword evidence="3" id="KW-0159">Chromosome partition</keyword>
<keyword evidence="1" id="KW-0963">Cytoplasm</keyword>
<dbReference type="Gene3D" id="1.10.10.10">
    <property type="entry name" value="Winged helix-like DNA-binding domain superfamily/Winged helix DNA-binding domain"/>
    <property type="match status" value="2"/>
</dbReference>
<evidence type="ECO:0000256" key="2">
    <source>
        <dbReference type="ARBA" id="ARBA00022618"/>
    </source>
</evidence>
<evidence type="ECO:0000256" key="4">
    <source>
        <dbReference type="ARBA" id="ARBA00023306"/>
    </source>
</evidence>
<accession>A0A316G855</accession>
<dbReference type="EMBL" id="QGGV01000003">
    <property type="protein sequence ID" value="PWK56823.1"/>
    <property type="molecule type" value="Genomic_DNA"/>
</dbReference>
<dbReference type="InterPro" id="IPR036390">
    <property type="entry name" value="WH_DNA-bd_sf"/>
</dbReference>
<keyword evidence="4" id="KW-0131">Cell cycle</keyword>
<reference evidence="6 7" key="1">
    <citation type="submission" date="2018-05" db="EMBL/GenBank/DDBJ databases">
        <title>Genomic Encyclopedia of Type Strains, Phase IV (KMG-IV): sequencing the most valuable type-strain genomes for metagenomic binning, comparative biology and taxonomic classification.</title>
        <authorList>
            <person name="Goeker M."/>
        </authorList>
    </citation>
    <scope>NUCLEOTIDE SEQUENCE [LARGE SCALE GENOMIC DNA]</scope>
    <source>
        <strain evidence="6 7">DSM 103371</strain>
    </source>
</reference>
<feature type="compositionally biased region" description="Acidic residues" evidence="5">
    <location>
        <begin position="204"/>
        <end position="222"/>
    </location>
</feature>
<keyword evidence="7" id="KW-1185">Reference proteome</keyword>
<dbReference type="PANTHER" id="PTHR34298">
    <property type="entry name" value="SEGREGATION AND CONDENSATION PROTEIN B"/>
    <property type="match status" value="1"/>
</dbReference>
<dbReference type="GO" id="GO:0051304">
    <property type="term" value="P:chromosome separation"/>
    <property type="evidence" value="ECO:0007669"/>
    <property type="project" value="InterPro"/>
</dbReference>
<dbReference type="NCBIfam" id="TIGR00281">
    <property type="entry name" value="SMC-Scp complex subunit ScpB"/>
    <property type="match status" value="1"/>
</dbReference>
<dbReference type="Proteomes" id="UP000245390">
    <property type="component" value="Unassembled WGS sequence"/>
</dbReference>
<dbReference type="InterPro" id="IPR036388">
    <property type="entry name" value="WH-like_DNA-bd_sf"/>
</dbReference>
<dbReference type="SUPFAM" id="SSF46785">
    <property type="entry name" value="Winged helix' DNA-binding domain"/>
    <property type="match status" value="2"/>
</dbReference>
<dbReference type="PANTHER" id="PTHR34298:SF2">
    <property type="entry name" value="SEGREGATION AND CONDENSATION PROTEIN B"/>
    <property type="match status" value="1"/>
</dbReference>
<dbReference type="AlphaFoldDB" id="A0A316G855"/>
<name>A0A316G855_9RHOB</name>
<evidence type="ECO:0000256" key="3">
    <source>
        <dbReference type="ARBA" id="ARBA00022829"/>
    </source>
</evidence>
<evidence type="ECO:0000313" key="6">
    <source>
        <dbReference type="EMBL" id="PWK56823.1"/>
    </source>
</evidence>
<dbReference type="PIRSF" id="PIRSF019345">
    <property type="entry name" value="ScpB"/>
    <property type="match status" value="1"/>
</dbReference>